<keyword evidence="2" id="KW-1185">Reference proteome</keyword>
<protein>
    <submittedName>
        <fullName evidence="1">Uncharacterized protein</fullName>
    </submittedName>
</protein>
<dbReference type="Proteomes" id="UP000324222">
    <property type="component" value="Unassembled WGS sequence"/>
</dbReference>
<proteinExistence type="predicted"/>
<gene>
    <name evidence="1" type="ORF">E2C01_028620</name>
</gene>
<dbReference type="AlphaFoldDB" id="A0A5B7EQH0"/>
<accession>A0A5B7EQH0</accession>
<sequence length="159" mass="17574">MTKIQLGEPGRGVVHARILISYITVTGHEFRCRCGPQTEHCALQFPPLAANYRKTLRQGIQRHSAHYDLSRTVARRQTARRPTAPQHDPIHAACLPACLYTTSFPALPLAFLTVQDTPHIFPFCRIALPGRHSLALPTVPRLPAAARTGAKFIARSISP</sequence>
<evidence type="ECO:0000313" key="2">
    <source>
        <dbReference type="Proteomes" id="UP000324222"/>
    </source>
</evidence>
<evidence type="ECO:0000313" key="1">
    <source>
        <dbReference type="EMBL" id="MPC35203.1"/>
    </source>
</evidence>
<reference evidence="1 2" key="1">
    <citation type="submission" date="2019-05" db="EMBL/GenBank/DDBJ databases">
        <title>Another draft genome of Portunus trituberculatus and its Hox gene families provides insights of decapod evolution.</title>
        <authorList>
            <person name="Jeong J.-H."/>
            <person name="Song I."/>
            <person name="Kim S."/>
            <person name="Choi T."/>
            <person name="Kim D."/>
            <person name="Ryu S."/>
            <person name="Kim W."/>
        </authorList>
    </citation>
    <scope>NUCLEOTIDE SEQUENCE [LARGE SCALE GENOMIC DNA]</scope>
    <source>
        <tissue evidence="1">Muscle</tissue>
    </source>
</reference>
<name>A0A5B7EQH0_PORTR</name>
<comment type="caution">
    <text evidence="1">The sequence shown here is derived from an EMBL/GenBank/DDBJ whole genome shotgun (WGS) entry which is preliminary data.</text>
</comment>
<dbReference type="EMBL" id="VSRR010003222">
    <property type="protein sequence ID" value="MPC35203.1"/>
    <property type="molecule type" value="Genomic_DNA"/>
</dbReference>
<organism evidence="1 2">
    <name type="scientific">Portunus trituberculatus</name>
    <name type="common">Swimming crab</name>
    <name type="synonym">Neptunus trituberculatus</name>
    <dbReference type="NCBI Taxonomy" id="210409"/>
    <lineage>
        <taxon>Eukaryota</taxon>
        <taxon>Metazoa</taxon>
        <taxon>Ecdysozoa</taxon>
        <taxon>Arthropoda</taxon>
        <taxon>Crustacea</taxon>
        <taxon>Multicrustacea</taxon>
        <taxon>Malacostraca</taxon>
        <taxon>Eumalacostraca</taxon>
        <taxon>Eucarida</taxon>
        <taxon>Decapoda</taxon>
        <taxon>Pleocyemata</taxon>
        <taxon>Brachyura</taxon>
        <taxon>Eubrachyura</taxon>
        <taxon>Portunoidea</taxon>
        <taxon>Portunidae</taxon>
        <taxon>Portuninae</taxon>
        <taxon>Portunus</taxon>
    </lineage>
</organism>